<dbReference type="EnsemblMetazoa" id="GAUT012439-RA">
    <property type="protein sequence ID" value="GAUT012439-PA"/>
    <property type="gene ID" value="GAUT012439"/>
</dbReference>
<organism evidence="11 12">
    <name type="scientific">Glossina austeni</name>
    <name type="common">Savannah tsetse fly</name>
    <dbReference type="NCBI Taxonomy" id="7395"/>
    <lineage>
        <taxon>Eukaryota</taxon>
        <taxon>Metazoa</taxon>
        <taxon>Ecdysozoa</taxon>
        <taxon>Arthropoda</taxon>
        <taxon>Hexapoda</taxon>
        <taxon>Insecta</taxon>
        <taxon>Pterygota</taxon>
        <taxon>Neoptera</taxon>
        <taxon>Endopterygota</taxon>
        <taxon>Diptera</taxon>
        <taxon>Brachycera</taxon>
        <taxon>Muscomorpha</taxon>
        <taxon>Hippoboscoidea</taxon>
        <taxon>Glossinidae</taxon>
        <taxon>Glossina</taxon>
    </lineage>
</organism>
<evidence type="ECO:0000256" key="4">
    <source>
        <dbReference type="ARBA" id="ARBA00004555"/>
    </source>
</evidence>
<dbReference type="PANTHER" id="PTHR21425:SF2">
    <property type="entry name" value="PROTEIN C1ORF43"/>
    <property type="match status" value="1"/>
</dbReference>
<dbReference type="PANTHER" id="PTHR21425">
    <property type="entry name" value="NICE-3"/>
    <property type="match status" value="1"/>
</dbReference>
<evidence type="ECO:0000256" key="9">
    <source>
        <dbReference type="ARBA" id="ARBA00023136"/>
    </source>
</evidence>
<comment type="function">
    <text evidence="1">General regulator of phagocytosis. Required to uptake Gram negative bacterium by macrophages.</text>
</comment>
<evidence type="ECO:0000256" key="1">
    <source>
        <dbReference type="ARBA" id="ARBA00002620"/>
    </source>
</evidence>
<dbReference type="GO" id="GO:0005794">
    <property type="term" value="C:Golgi apparatus"/>
    <property type="evidence" value="ECO:0007669"/>
    <property type="project" value="UniProtKB-SubCell"/>
</dbReference>
<name>A0A1A9UQV2_GLOAU</name>
<keyword evidence="8" id="KW-0496">Mitochondrion</keyword>
<keyword evidence="5 10" id="KW-0812">Transmembrane</keyword>
<protein>
    <submittedName>
        <fullName evidence="11">Uncharacterized protein</fullName>
    </submittedName>
</protein>
<dbReference type="VEuPathDB" id="VectorBase:GAUT012439"/>
<keyword evidence="7" id="KW-0333">Golgi apparatus</keyword>
<dbReference type="GO" id="GO:0005739">
    <property type="term" value="C:mitochondrion"/>
    <property type="evidence" value="ECO:0007669"/>
    <property type="project" value="UniProtKB-SubCell"/>
</dbReference>
<feature type="transmembrane region" description="Helical" evidence="10">
    <location>
        <begin position="6"/>
        <end position="27"/>
    </location>
</feature>
<keyword evidence="9 10" id="KW-0472">Membrane</keyword>
<evidence type="ECO:0000256" key="8">
    <source>
        <dbReference type="ARBA" id="ARBA00023128"/>
    </source>
</evidence>
<evidence type="ECO:0000256" key="7">
    <source>
        <dbReference type="ARBA" id="ARBA00023034"/>
    </source>
</evidence>
<evidence type="ECO:0000313" key="11">
    <source>
        <dbReference type="EnsemblMetazoa" id="GAUT012439-PA"/>
    </source>
</evidence>
<evidence type="ECO:0000256" key="6">
    <source>
        <dbReference type="ARBA" id="ARBA00022989"/>
    </source>
</evidence>
<accession>A0A1A9UQV2</accession>
<dbReference type="Pfam" id="PF07406">
    <property type="entry name" value="NICE-3"/>
    <property type="match status" value="1"/>
</dbReference>
<proteinExistence type="predicted"/>
<dbReference type="GO" id="GO:0016020">
    <property type="term" value="C:membrane"/>
    <property type="evidence" value="ECO:0007669"/>
    <property type="project" value="UniProtKB-SubCell"/>
</dbReference>
<dbReference type="AlphaFoldDB" id="A0A1A9UQV2"/>
<sequence length="79" mass="9175">MEQFSGVMIVIIIGGGVLIFVMLFIFAKRQIMRFTLRSRRGPHVPVSNDAKKALRKELDCIQKKVQQPQLLWTDDKYIL</sequence>
<dbReference type="Proteomes" id="UP000078200">
    <property type="component" value="Unassembled WGS sequence"/>
</dbReference>
<comment type="subcellular location">
    <subcellularLocation>
        <location evidence="4">Golgi apparatus</location>
    </subcellularLocation>
    <subcellularLocation>
        <location evidence="2">Membrane</location>
        <topology evidence="2">Single-pass membrane protein</topology>
    </subcellularLocation>
    <subcellularLocation>
        <location evidence="3">Mitochondrion</location>
    </subcellularLocation>
</comment>
<dbReference type="InterPro" id="IPR010876">
    <property type="entry name" value="C1orf43"/>
</dbReference>
<evidence type="ECO:0000256" key="2">
    <source>
        <dbReference type="ARBA" id="ARBA00004167"/>
    </source>
</evidence>
<evidence type="ECO:0000256" key="3">
    <source>
        <dbReference type="ARBA" id="ARBA00004173"/>
    </source>
</evidence>
<keyword evidence="6 10" id="KW-1133">Transmembrane helix</keyword>
<evidence type="ECO:0000313" key="12">
    <source>
        <dbReference type="Proteomes" id="UP000078200"/>
    </source>
</evidence>
<reference evidence="11" key="1">
    <citation type="submission" date="2020-05" db="UniProtKB">
        <authorList>
            <consortium name="EnsemblMetazoa"/>
        </authorList>
    </citation>
    <scope>IDENTIFICATION</scope>
    <source>
        <strain evidence="11">TTRI</strain>
    </source>
</reference>
<keyword evidence="12" id="KW-1185">Reference proteome</keyword>
<evidence type="ECO:0000256" key="10">
    <source>
        <dbReference type="SAM" id="Phobius"/>
    </source>
</evidence>
<evidence type="ECO:0000256" key="5">
    <source>
        <dbReference type="ARBA" id="ARBA00022692"/>
    </source>
</evidence>